<evidence type="ECO:0000256" key="5">
    <source>
        <dbReference type="ARBA" id="ARBA00031445"/>
    </source>
</evidence>
<dbReference type="GO" id="GO:0005886">
    <property type="term" value="C:plasma membrane"/>
    <property type="evidence" value="ECO:0007669"/>
    <property type="project" value="UniProtKB-SubCell"/>
</dbReference>
<evidence type="ECO:0000256" key="6">
    <source>
        <dbReference type="ARBA" id="ARBA00049183"/>
    </source>
</evidence>
<proteinExistence type="inferred from homology"/>
<dbReference type="PANTHER" id="PTHR42755">
    <property type="entry name" value="3-DEOXY-MANNO-OCTULOSONATE CYTIDYLYLTRANSFERASE"/>
    <property type="match status" value="1"/>
</dbReference>
<evidence type="ECO:0000313" key="10">
    <source>
        <dbReference type="Proteomes" id="UP000537890"/>
    </source>
</evidence>
<feature type="domain" description="3-deoxy-D-manno-octulosonic-acid transferase N-terminal" evidence="8">
    <location>
        <begin position="49"/>
        <end position="190"/>
    </location>
</feature>
<dbReference type="PANTHER" id="PTHR42755:SF1">
    <property type="entry name" value="3-DEOXY-D-MANNO-OCTULOSONIC ACID TRANSFERASE, MITOCHONDRIAL-RELATED"/>
    <property type="match status" value="1"/>
</dbReference>
<evidence type="ECO:0000256" key="2">
    <source>
        <dbReference type="ARBA" id="ARBA00012621"/>
    </source>
</evidence>
<keyword evidence="7" id="KW-0472">Membrane</keyword>
<keyword evidence="7" id="KW-1003">Cell membrane</keyword>
<dbReference type="AlphaFoldDB" id="A0A7Z0MPU5"/>
<protein>
    <recommendedName>
        <fullName evidence="3 7">3-deoxy-D-manno-octulosonic acid transferase</fullName>
        <shortName evidence="7">Kdo transferase</shortName>
        <ecNumber evidence="2 7">2.4.99.12</ecNumber>
    </recommendedName>
    <alternativeName>
        <fullName evidence="5 7">Lipid IV(A) 3-deoxy-D-manno-octulosonic acid transferase</fullName>
    </alternativeName>
</protein>
<accession>A0A7Z0MPU5</accession>
<organism evidence="9 10">
    <name type="scientific">Candidatus Methanofishera endochildressiae</name>
    <dbReference type="NCBI Taxonomy" id="2738884"/>
    <lineage>
        <taxon>Bacteria</taxon>
        <taxon>Pseudomonadati</taxon>
        <taxon>Pseudomonadota</taxon>
        <taxon>Gammaproteobacteria</taxon>
        <taxon>Candidatus Methanofishera</taxon>
    </lineage>
</organism>
<comment type="function">
    <text evidence="7">Involved in lipopolysaccharide (LPS) biosynthesis. Catalyzes the transfer of 3-deoxy-D-manno-octulosonate (Kdo) residue(s) from CMP-Kdo to lipid IV(A), the tetraacyldisaccharide-1,4'-bisphosphate precursor of lipid A.</text>
</comment>
<name>A0A7Z0MPU5_9GAMM</name>
<evidence type="ECO:0000256" key="3">
    <source>
        <dbReference type="ARBA" id="ARBA00019077"/>
    </source>
</evidence>
<dbReference type="InterPro" id="IPR007507">
    <property type="entry name" value="Glycos_transf_N"/>
</dbReference>
<dbReference type="Gene3D" id="3.40.50.11720">
    <property type="entry name" value="3-Deoxy-D-manno-octulosonic-acid transferase, N-terminal domain"/>
    <property type="match status" value="1"/>
</dbReference>
<evidence type="ECO:0000256" key="4">
    <source>
        <dbReference type="ARBA" id="ARBA00022679"/>
    </source>
</evidence>
<comment type="pathway">
    <text evidence="1 7">Bacterial outer membrane biogenesis; LPS core biosynthesis.</text>
</comment>
<dbReference type="Pfam" id="PF04413">
    <property type="entry name" value="Glycos_transf_N"/>
    <property type="match status" value="1"/>
</dbReference>
<evidence type="ECO:0000313" key="9">
    <source>
        <dbReference type="EMBL" id="NYT47162.1"/>
    </source>
</evidence>
<evidence type="ECO:0000256" key="7">
    <source>
        <dbReference type="RuleBase" id="RU365103"/>
    </source>
</evidence>
<comment type="caution">
    <text evidence="9">The sequence shown here is derived from an EMBL/GenBank/DDBJ whole genome shotgun (WGS) entry which is preliminary data.</text>
</comment>
<dbReference type="EC" id="2.4.99.12" evidence="2 7"/>
<dbReference type="GO" id="GO:0043842">
    <property type="term" value="F:Kdo transferase activity"/>
    <property type="evidence" value="ECO:0007669"/>
    <property type="project" value="UniProtKB-EC"/>
</dbReference>
<evidence type="ECO:0000259" key="8">
    <source>
        <dbReference type="Pfam" id="PF04413"/>
    </source>
</evidence>
<dbReference type="InterPro" id="IPR038107">
    <property type="entry name" value="Glycos_transf_N_sf"/>
</dbReference>
<reference evidence="9 10" key="1">
    <citation type="submission" date="2020-05" db="EMBL/GenBank/DDBJ databases">
        <title>Horizontal transmission and recombination maintain forever young bacterial symbiont genomes.</title>
        <authorList>
            <person name="Russell S.L."/>
            <person name="Pepper-Tunick E."/>
            <person name="Svedberg J."/>
            <person name="Byrne A."/>
            <person name="Ruelas Castillo J."/>
            <person name="Vollmers C."/>
            <person name="Beinart R.A."/>
            <person name="Corbett-Detig R."/>
        </authorList>
    </citation>
    <scope>NUCLEOTIDE SEQUENCE [LARGE SCALE GENOMIC DNA]</scope>
    <source>
        <strain evidence="9">4727-3</strain>
    </source>
</reference>
<dbReference type="Proteomes" id="UP000537890">
    <property type="component" value="Unassembled WGS sequence"/>
</dbReference>
<dbReference type="GO" id="GO:0009244">
    <property type="term" value="P:lipopolysaccharide core region biosynthetic process"/>
    <property type="evidence" value="ECO:0007669"/>
    <property type="project" value="UniProtKB-UniRule"/>
</dbReference>
<dbReference type="InterPro" id="IPR039901">
    <property type="entry name" value="Kdotransferase"/>
</dbReference>
<comment type="similarity">
    <text evidence="7">Belongs to the glycosyltransferase group 1 family.</text>
</comment>
<dbReference type="GO" id="GO:0009245">
    <property type="term" value="P:lipid A biosynthetic process"/>
    <property type="evidence" value="ECO:0007669"/>
    <property type="project" value="TreeGrafter"/>
</dbReference>
<dbReference type="EMBL" id="JACCHS010000097">
    <property type="protein sequence ID" value="NYT47162.1"/>
    <property type="molecule type" value="Genomic_DNA"/>
</dbReference>
<sequence>MLIVFQYLRGIKTQDYHVRWKEYFGFILPNIRKLSGDADQSVKSKGPNALINYFHANYSYKILITTSTEPGYQRVCALQGDKVEHVYLPLDMPDAIARFLSHFQPRIAVKGWRSLFVYSGIEKSIPLFIVNARLSEKSAKSYLKLRFFLQKVFANISGVVVQTEDDAQRYQDIGVSADKITVSGNIKLDMTIPESIGTGAATQDLFPERLIFVVGSTHQGEDENLYRFISA</sequence>
<keyword evidence="4 7" id="KW-0808">Transferase</keyword>
<comment type="subcellular location">
    <subcellularLocation>
        <location evidence="7">Cell membrane</location>
    </subcellularLocation>
</comment>
<dbReference type="UniPathway" id="UPA00958"/>
<comment type="catalytic activity">
    <reaction evidence="6 7">
        <text>lipid IVA (E. coli) + CMP-3-deoxy-beta-D-manno-octulosonate = alpha-Kdo-(2-&gt;6)-lipid IVA (E. coli) + CMP + H(+)</text>
        <dbReference type="Rhea" id="RHEA:28066"/>
        <dbReference type="ChEBI" id="CHEBI:15378"/>
        <dbReference type="ChEBI" id="CHEBI:58603"/>
        <dbReference type="ChEBI" id="CHEBI:60364"/>
        <dbReference type="ChEBI" id="CHEBI:60377"/>
        <dbReference type="ChEBI" id="CHEBI:85987"/>
        <dbReference type="EC" id="2.4.99.12"/>
    </reaction>
</comment>
<keyword evidence="7" id="KW-0448">Lipopolysaccharide biosynthesis</keyword>
<gene>
    <name evidence="9" type="ORF">H0A75_05830</name>
</gene>
<evidence type="ECO:0000256" key="1">
    <source>
        <dbReference type="ARBA" id="ARBA00004713"/>
    </source>
</evidence>